<reference evidence="2" key="2">
    <citation type="journal article" date="2024" name="Nature">
        <title>Anoxygenic phototroph of the Chloroflexota uses a type I reaction centre.</title>
        <authorList>
            <person name="Tsuji J.M."/>
            <person name="Shaw N.A."/>
            <person name="Nagashima S."/>
            <person name="Venkiteswaran J.J."/>
            <person name="Schiff S.L."/>
            <person name="Watanabe T."/>
            <person name="Fukui M."/>
            <person name="Hanada S."/>
            <person name="Tank M."/>
            <person name="Neufeld J.D."/>
        </authorList>
    </citation>
    <scope>NUCLEOTIDE SEQUENCE</scope>
    <source>
        <strain evidence="2">L227-S17</strain>
    </source>
</reference>
<evidence type="ECO:0000313" key="1">
    <source>
        <dbReference type="EMBL" id="NWJ47585.1"/>
    </source>
</evidence>
<reference evidence="1 3" key="1">
    <citation type="submission" date="2020-06" db="EMBL/GenBank/DDBJ databases">
        <title>Anoxygenic phototrophic Chloroflexota member uses a Type I reaction center.</title>
        <authorList>
            <person name="Tsuji J.M."/>
            <person name="Shaw N.A."/>
            <person name="Nagashima S."/>
            <person name="Venkiteswaran J."/>
            <person name="Schiff S.L."/>
            <person name="Hanada S."/>
            <person name="Tank M."/>
            <person name="Neufeld J.D."/>
        </authorList>
    </citation>
    <scope>NUCLEOTIDE SEQUENCE [LARGE SCALE GENOMIC DNA]</scope>
    <source>
        <strain evidence="1">L227-S17</strain>
    </source>
</reference>
<name>A0A8T7M658_9CHLR</name>
<dbReference type="RefSeq" id="WP_341471376.1">
    <property type="nucleotide sequence ID" value="NZ_CP128400.1"/>
</dbReference>
<protein>
    <submittedName>
        <fullName evidence="1">Uncharacterized protein</fullName>
    </submittedName>
</protein>
<keyword evidence="4" id="KW-1185">Reference proteome</keyword>
<dbReference type="Proteomes" id="UP000521676">
    <property type="component" value="Unassembled WGS sequence"/>
</dbReference>
<evidence type="ECO:0000313" key="3">
    <source>
        <dbReference type="Proteomes" id="UP000521676"/>
    </source>
</evidence>
<dbReference type="EMBL" id="CP128400">
    <property type="protein sequence ID" value="WJW69495.1"/>
    <property type="molecule type" value="Genomic_DNA"/>
</dbReference>
<proteinExistence type="predicted"/>
<gene>
    <name evidence="1" type="ORF">HXX08_17145</name>
    <name evidence="2" type="ORF">OZ401_003112</name>
</gene>
<dbReference type="Proteomes" id="UP001431572">
    <property type="component" value="Chromosome 2"/>
</dbReference>
<dbReference type="EMBL" id="JACATZ010000003">
    <property type="protein sequence ID" value="NWJ47585.1"/>
    <property type="molecule type" value="Genomic_DNA"/>
</dbReference>
<dbReference type="AlphaFoldDB" id="A0A8T7M658"/>
<evidence type="ECO:0000313" key="2">
    <source>
        <dbReference type="EMBL" id="WJW69495.1"/>
    </source>
</evidence>
<evidence type="ECO:0000313" key="4">
    <source>
        <dbReference type="Proteomes" id="UP001431572"/>
    </source>
</evidence>
<accession>A0A8T7M658</accession>
<sequence length="94" mass="10102">MKRLGMEGALTGLWLAKRFVRHGGALGKVACASAALGTVGSLGLLAHRIWKNRQSYRNAKDSLSATPQEEGRLSLERTRGIAQGSILPPLYSNI</sequence>
<organism evidence="1 3">
    <name type="scientific">Candidatus Chlorohelix allophototropha</name>
    <dbReference type="NCBI Taxonomy" id="3003348"/>
    <lineage>
        <taxon>Bacteria</taxon>
        <taxon>Bacillati</taxon>
        <taxon>Chloroflexota</taxon>
        <taxon>Chloroflexia</taxon>
        <taxon>Candidatus Chloroheliales</taxon>
        <taxon>Candidatus Chloroheliaceae</taxon>
        <taxon>Candidatus Chlorohelix</taxon>
    </lineage>
</organism>